<dbReference type="RefSeq" id="WP_100115840.1">
    <property type="nucleotide sequence ID" value="NZ_MEIV01000070.1"/>
</dbReference>
<protein>
    <submittedName>
        <fullName evidence="1">Uncharacterized protein</fullName>
    </submittedName>
</protein>
<dbReference type="Proteomes" id="UP000231094">
    <property type="component" value="Unassembled WGS sequence"/>
</dbReference>
<sequence>MENKLDMTTIINSEEQNDFPKPDFENNSTGYKYGYYSISYNDGATWIQNGFWWAPISGNFAFPKVGSLLERTDIIDKNHNIIYSICAKANEKISGFGGGYPLTQEFYINNKDKFERNICLLSKAE</sequence>
<gene>
    <name evidence="1" type="ORF">BHC47_07545</name>
</gene>
<dbReference type="AlphaFoldDB" id="A0A2N9Y285"/>
<organism evidence="1 2">
    <name type="scientific">Snodgrassella alvi</name>
    <dbReference type="NCBI Taxonomy" id="1196083"/>
    <lineage>
        <taxon>Bacteria</taxon>
        <taxon>Pseudomonadati</taxon>
        <taxon>Pseudomonadota</taxon>
        <taxon>Betaproteobacteria</taxon>
        <taxon>Neisseriales</taxon>
        <taxon>Neisseriaceae</taxon>
        <taxon>Snodgrassella</taxon>
    </lineage>
</organism>
<evidence type="ECO:0000313" key="2">
    <source>
        <dbReference type="Proteomes" id="UP000231094"/>
    </source>
</evidence>
<accession>A0A2N9Y285</accession>
<dbReference type="EMBL" id="MEIV01000070">
    <property type="protein sequence ID" value="PIT61127.1"/>
    <property type="molecule type" value="Genomic_DNA"/>
</dbReference>
<proteinExistence type="predicted"/>
<name>A0A2N9Y285_9NEIS</name>
<comment type="caution">
    <text evidence="1">The sequence shown here is derived from an EMBL/GenBank/DDBJ whole genome shotgun (WGS) entry which is preliminary data.</text>
</comment>
<evidence type="ECO:0000313" key="1">
    <source>
        <dbReference type="EMBL" id="PIT61127.1"/>
    </source>
</evidence>
<reference evidence="1 2" key="1">
    <citation type="journal article" date="2017" name="MBio">
        <title>Type VI secretion-mediated competition in the bee gut microbiome.</title>
        <authorList>
            <person name="Steele M.I."/>
            <person name="Kwong W.K."/>
            <person name="Powell J.E."/>
            <person name="Whiteley M."/>
            <person name="Moran N.A."/>
        </authorList>
    </citation>
    <scope>NUCLEOTIDE SEQUENCE [LARGE SCALE GENOMIC DNA]</scope>
    <source>
        <strain evidence="1 2">PEB0171</strain>
    </source>
</reference>